<keyword evidence="2" id="KW-1185">Reference proteome</keyword>
<evidence type="ECO:0000313" key="2">
    <source>
        <dbReference type="Proteomes" id="UP001165960"/>
    </source>
</evidence>
<protein>
    <submittedName>
        <fullName evidence="1">Uncharacterized protein</fullName>
    </submittedName>
</protein>
<dbReference type="EMBL" id="QTSX02006497">
    <property type="protein sequence ID" value="KAJ9053682.1"/>
    <property type="molecule type" value="Genomic_DNA"/>
</dbReference>
<reference evidence="1" key="1">
    <citation type="submission" date="2022-04" db="EMBL/GenBank/DDBJ databases">
        <title>Genome of the entomopathogenic fungus Entomophthora muscae.</title>
        <authorList>
            <person name="Elya C."/>
            <person name="Lovett B.R."/>
            <person name="Lee E."/>
            <person name="Macias A.M."/>
            <person name="Hajek A.E."/>
            <person name="De Bivort B.L."/>
            <person name="Kasson M.T."/>
            <person name="De Fine Licht H.H."/>
            <person name="Stajich J.E."/>
        </authorList>
    </citation>
    <scope>NUCLEOTIDE SEQUENCE</scope>
    <source>
        <strain evidence="1">Berkeley</strain>
    </source>
</reference>
<sequence>MEAAEKWHREMPMAQKGPVSHALLNERATEVKVVLYAQLILGLTVVRIDNFLPLETQPQGRDSNPDPDFPQTASPENQWAGCLRFLGIKPPQAEIKHDTLDDSVSQTLKTEAQNKRSIKLPNGGKEIPTISFMSLKSSLVFNQEPSLEETTGQKPSPMTTPQEQKN</sequence>
<dbReference type="Proteomes" id="UP001165960">
    <property type="component" value="Unassembled WGS sequence"/>
</dbReference>
<name>A0ACC2RUH7_9FUNG</name>
<organism evidence="1 2">
    <name type="scientific">Entomophthora muscae</name>
    <dbReference type="NCBI Taxonomy" id="34485"/>
    <lineage>
        <taxon>Eukaryota</taxon>
        <taxon>Fungi</taxon>
        <taxon>Fungi incertae sedis</taxon>
        <taxon>Zoopagomycota</taxon>
        <taxon>Entomophthoromycotina</taxon>
        <taxon>Entomophthoromycetes</taxon>
        <taxon>Entomophthorales</taxon>
        <taxon>Entomophthoraceae</taxon>
        <taxon>Entomophthora</taxon>
    </lineage>
</organism>
<accession>A0ACC2RUH7</accession>
<comment type="caution">
    <text evidence="1">The sequence shown here is derived from an EMBL/GenBank/DDBJ whole genome shotgun (WGS) entry which is preliminary data.</text>
</comment>
<proteinExistence type="predicted"/>
<gene>
    <name evidence="1" type="ORF">DSO57_1021861</name>
</gene>
<evidence type="ECO:0000313" key="1">
    <source>
        <dbReference type="EMBL" id="KAJ9053682.1"/>
    </source>
</evidence>